<sequence length="393" mass="45511">MDSYIMQVRRMWLNQDGDTLADLLSLRHNHVLISQIGSEIAITKAMEHLSTPLDDLILYHLKTIAAMNKDDPLSMYNYQSSAVQSLTKILQMQKEENWMLPVMNIMCLELRLLAVCAENTKTSKNMKPGEILEKCADCLMGCFRVCACDNRSSEDDTKRWGMLALVNQLLKIYFRINKLHLCRPLIRAIESSPYKAHFALAQQITYKFFVGRKAMFDSDYKAADEYLTYAFEHCHKQSSKNKRLILTYLVPVKMLLGYMPKHNLLKKYNLMEFGELMEAVKKGDLRNLEKVMEKHESFFIGAGIYLIVEKLKIIAYRNLFKKVYLVLNIHQIPIQDLLSALEMHGIDDVDMDEVECIVANLIYEGKIKGYISHQHKKLVISKQNPFPRLSTIL</sequence>
<dbReference type="EnsemblMetazoa" id="XM_395416">
    <property type="protein sequence ID" value="XP_395416"/>
    <property type="gene ID" value="LOC411947"/>
</dbReference>
<evidence type="ECO:0000259" key="4">
    <source>
        <dbReference type="PROSITE" id="PS50250"/>
    </source>
</evidence>
<dbReference type="PANTHER" id="PTHR12732:SF0">
    <property type="entry name" value="PCI DOMAIN-CONTAINING PROTEIN 2"/>
    <property type="match status" value="1"/>
</dbReference>
<dbReference type="GO" id="GO:0006368">
    <property type="term" value="P:transcription elongation by RNA polymerase II"/>
    <property type="evidence" value="ECO:0007669"/>
    <property type="project" value="TreeGrafter"/>
</dbReference>
<dbReference type="OrthoDB" id="10252687at2759"/>
<keyword evidence="6" id="KW-1185">Reference proteome</keyword>
<evidence type="ECO:0000256" key="2">
    <source>
        <dbReference type="ARBA" id="ARBA00033214"/>
    </source>
</evidence>
<dbReference type="FunFam" id="1.10.10.10:FF:000146">
    <property type="entry name" value="PCI domain-containing protein 2 homolog"/>
    <property type="match status" value="1"/>
</dbReference>
<feature type="domain" description="PCI" evidence="4">
    <location>
        <begin position="204"/>
        <end position="385"/>
    </location>
</feature>
<dbReference type="SMART" id="SM00753">
    <property type="entry name" value="PAM"/>
    <property type="match status" value="1"/>
</dbReference>
<dbReference type="Gene3D" id="1.10.10.10">
    <property type="entry name" value="Winged helix-like DNA-binding domain superfamily/Winged helix DNA-binding domain"/>
    <property type="match status" value="1"/>
</dbReference>
<dbReference type="InterPro" id="IPR036388">
    <property type="entry name" value="WH-like_DNA-bd_sf"/>
</dbReference>
<dbReference type="InterPro" id="IPR045114">
    <property type="entry name" value="Csn12-like"/>
</dbReference>
<dbReference type="GO" id="GO:0070390">
    <property type="term" value="C:transcription export complex 2"/>
    <property type="evidence" value="ECO:0007669"/>
    <property type="project" value="TreeGrafter"/>
</dbReference>
<evidence type="ECO:0000256" key="3">
    <source>
        <dbReference type="ARBA" id="ARBA00072421"/>
    </source>
</evidence>
<evidence type="ECO:0000256" key="1">
    <source>
        <dbReference type="ARBA" id="ARBA00025771"/>
    </source>
</evidence>
<evidence type="ECO:0000313" key="7">
    <source>
        <dbReference type="RefSeq" id="XP_395416.4"/>
    </source>
</evidence>
<evidence type="ECO:0000313" key="5">
    <source>
        <dbReference type="EnsemblMetazoa" id="XP_395416"/>
    </source>
</evidence>
<accession>A0A8B9B5S0</accession>
<reference evidence="5" key="1">
    <citation type="submission" date="2021-01" db="UniProtKB">
        <authorList>
            <consortium name="EnsemblMetazoa"/>
        </authorList>
    </citation>
    <scope>IDENTIFICATION</scope>
    <source>
        <strain evidence="5">DH4</strain>
    </source>
</reference>
<dbReference type="GO" id="GO:0003723">
    <property type="term" value="F:RNA binding"/>
    <property type="evidence" value="ECO:0007669"/>
    <property type="project" value="InterPro"/>
</dbReference>
<organism evidence="5">
    <name type="scientific">Apis mellifera</name>
    <name type="common">Honeybee</name>
    <dbReference type="NCBI Taxonomy" id="7460"/>
    <lineage>
        <taxon>Eukaryota</taxon>
        <taxon>Metazoa</taxon>
        <taxon>Ecdysozoa</taxon>
        <taxon>Arthropoda</taxon>
        <taxon>Hexapoda</taxon>
        <taxon>Insecta</taxon>
        <taxon>Pterygota</taxon>
        <taxon>Neoptera</taxon>
        <taxon>Endopterygota</taxon>
        <taxon>Hymenoptera</taxon>
        <taxon>Apocrita</taxon>
        <taxon>Aculeata</taxon>
        <taxon>Apoidea</taxon>
        <taxon>Anthophila</taxon>
        <taxon>Apidae</taxon>
        <taxon>Apis</taxon>
    </lineage>
</organism>
<dbReference type="GO" id="GO:0003690">
    <property type="term" value="F:double-stranded DNA binding"/>
    <property type="evidence" value="ECO:0007669"/>
    <property type="project" value="InterPro"/>
</dbReference>
<gene>
    <name evidence="5" type="primary">411947</name>
    <name evidence="7" type="synonym">LOC411947</name>
</gene>
<comment type="similarity">
    <text evidence="1">Belongs to the CSN12 family.</text>
</comment>
<dbReference type="GO" id="GO:0016973">
    <property type="term" value="P:poly(A)+ mRNA export from nucleus"/>
    <property type="evidence" value="ECO:0007669"/>
    <property type="project" value="TreeGrafter"/>
</dbReference>
<dbReference type="Proteomes" id="UP000005203">
    <property type="component" value="Linkage group LG7"/>
</dbReference>
<dbReference type="InterPro" id="IPR000717">
    <property type="entry name" value="PCI_dom"/>
</dbReference>
<dbReference type="OMA" id="INRMFTL"/>
<name>A0A7M7R880_APIME</name>
<dbReference type="RefSeq" id="XP_395416.4">
    <property type="nucleotide sequence ID" value="XM_395416.7"/>
</dbReference>
<dbReference type="AlphaFoldDB" id="A0A7M7R880"/>
<dbReference type="Pfam" id="PF01399">
    <property type="entry name" value="PCI"/>
    <property type="match status" value="1"/>
</dbReference>
<reference evidence="7" key="2">
    <citation type="submission" date="2025-04" db="UniProtKB">
        <authorList>
            <consortium name="RefSeq"/>
        </authorList>
    </citation>
    <scope>IDENTIFICATION</scope>
    <source>
        <strain evidence="7">DH4</strain>
        <tissue evidence="7">Whole body</tissue>
    </source>
</reference>
<proteinExistence type="inferred from homology"/>
<protein>
    <recommendedName>
        <fullName evidence="3">PCI domain-containing protein 2 homolog</fullName>
    </recommendedName>
    <alternativeName>
        <fullName evidence="2">CSN12-like protein</fullName>
    </alternativeName>
</protein>
<accession>A0A7M7R880</accession>
<dbReference type="GO" id="GO:0000973">
    <property type="term" value="P:post-transcriptional tethering of RNA polymerase II gene DNA at nuclear periphery"/>
    <property type="evidence" value="ECO:0007669"/>
    <property type="project" value="TreeGrafter"/>
</dbReference>
<evidence type="ECO:0000313" key="6">
    <source>
        <dbReference type="Proteomes" id="UP000005203"/>
    </source>
</evidence>
<dbReference type="PANTHER" id="PTHR12732">
    <property type="entry name" value="UNCHARACTERIZED PROTEASOME COMPONENT REGION PCI-CONTAINING"/>
    <property type="match status" value="1"/>
</dbReference>
<dbReference type="PROSITE" id="PS50250">
    <property type="entry name" value="PCI"/>
    <property type="match status" value="1"/>
</dbReference>